<sequence length="392" mass="45858">MLKKLMSLSFILLFGVKYSHAMESNEDQFDFLRNKYPSLVEKSEEAFKYCCEENIHYEKLKSASEKAKDSPAKILMDNIKEEMNRTTLHYFGPQYEQFVLNQLQPFISTLAQNHPQHGYFKVFFGRALTNHTILEDILLTAKYLYQVVKDQEGANVLFLGRTPCLVQVAYEEICRGEGDETQRPVHLNFSGHPDALTKRKSNFFKSNTNIARDIVTSEKLSHYFSYLDTKNILNTNKIFIVDILASGGSLNSFLRILHAYYQSREATMPELLFLNLTQDMNWSIDRSEFYTFEKTGERSNHGILTLPEDHEKNMKLFQLAAYSIPIFDKVLTTILDNDMFQELLVHGIQYPAQKWTPQFDEQREKGGAYHQEFYQYLRQNFRDLMESHKPAF</sequence>
<evidence type="ECO:0000313" key="3">
    <source>
        <dbReference type="Proteomes" id="UP000028926"/>
    </source>
</evidence>
<reference evidence="2 3" key="1">
    <citation type="submission" date="2014-07" db="EMBL/GenBank/DDBJ databases">
        <title>Comparative genomic insights into amoeba endosymbionts belonging to the families of Holosporaceae and Candidatus Midichloriaceae within Rickettsiales.</title>
        <authorList>
            <person name="Wang Z."/>
            <person name="Wu M."/>
        </authorList>
    </citation>
    <scope>NUCLEOTIDE SEQUENCE [LARGE SCALE GENOMIC DNA]</scope>
    <source>
        <strain evidence="2">PRA3</strain>
    </source>
</reference>
<feature type="signal peptide" evidence="1">
    <location>
        <begin position="1"/>
        <end position="21"/>
    </location>
</feature>
<dbReference type="RefSeq" id="WP_038463161.1">
    <property type="nucleotide sequence ID" value="NZ_CP008941.1"/>
</dbReference>
<name>A0A077AUQ4_9PROT</name>
<accession>A0A077AUQ4</accession>
<dbReference type="KEGG" id="paca:ID47_01920"/>
<organism evidence="2 3">
    <name type="scientific">Candidatus Odyssella acanthamoebae</name>
    <dbReference type="NCBI Taxonomy" id="91604"/>
    <lineage>
        <taxon>Bacteria</taxon>
        <taxon>Pseudomonadati</taxon>
        <taxon>Pseudomonadota</taxon>
        <taxon>Alphaproteobacteria</taxon>
        <taxon>Holosporales</taxon>
        <taxon>Candidatus Paracaedibacteraceae</taxon>
        <taxon>Candidatus Odyssella</taxon>
    </lineage>
</organism>
<evidence type="ECO:0000313" key="2">
    <source>
        <dbReference type="EMBL" id="AIK95759.1"/>
    </source>
</evidence>
<dbReference type="AlphaFoldDB" id="A0A077AUQ4"/>
<keyword evidence="1" id="KW-0732">Signal</keyword>
<proteinExistence type="predicted"/>
<keyword evidence="3" id="KW-1185">Reference proteome</keyword>
<dbReference type="HOGENOM" id="CLU_703357_0_0_5"/>
<protein>
    <submittedName>
        <fullName evidence="2">Uncharacterized protein</fullName>
    </submittedName>
</protein>
<gene>
    <name evidence="2" type="ORF">ID47_01920</name>
</gene>
<evidence type="ECO:0000256" key="1">
    <source>
        <dbReference type="SAM" id="SignalP"/>
    </source>
</evidence>
<dbReference type="EMBL" id="CP008941">
    <property type="protein sequence ID" value="AIK95759.1"/>
    <property type="molecule type" value="Genomic_DNA"/>
</dbReference>
<feature type="chain" id="PRO_5001717051" evidence="1">
    <location>
        <begin position="22"/>
        <end position="392"/>
    </location>
</feature>
<dbReference type="Proteomes" id="UP000028926">
    <property type="component" value="Chromosome"/>
</dbReference>